<gene>
    <name evidence="2" type="ORF">OdinLCB4_007755</name>
</gene>
<accession>A0AAF0D2B5</accession>
<dbReference type="Proteomes" id="UP000186851">
    <property type="component" value="Chromosome"/>
</dbReference>
<name>A0AAF0D2B5_ODILC</name>
<dbReference type="KEGG" id="oyw:OdinLCB4_007755"/>
<evidence type="ECO:0000313" key="3">
    <source>
        <dbReference type="Proteomes" id="UP000186851"/>
    </source>
</evidence>
<dbReference type="AlphaFoldDB" id="A0AAF0D2B5"/>
<sequence length="362" mass="42079">MHDVETGTPFFVHPPYKIYNIEANRFHHIKKFDSRRKIVFVDGGNNSLLEGAGFSIQYNRVYFAIFENGLRVRSNRMPERVEFLSASVKVFKDEHPFFETIIYPLNNEFKSCLPFETDLFFDSTDKCFRLGLFEVDFSRISSMARRFAELQVAYHLVENEMDEGDILVLDRTLQTSYTNESKYSEKLFQSANDRGIIVSGLAKTNRLYTTTGMGLLEAVQMIAKNVNYDRWYILLAESTSKDHNAAIFIVKLNPLSEYVFRYEILYDQYSKLSEEALNEIFWKVSENSADLCFPGYPYGLIAADMFARVRTDEVEAYRTILLSELSKNERFDKFLRRVRAVNAHDVLNFLASESGGNLNWML</sequence>
<evidence type="ECO:0000313" key="2">
    <source>
        <dbReference type="EMBL" id="WEU40352.1"/>
    </source>
</evidence>
<reference evidence="2" key="2">
    <citation type="journal article" date="2022" name="Nat. Microbiol.">
        <title>A closed Candidatus Odinarchaeum chromosome exposes Asgard archaeal viruses.</title>
        <authorList>
            <person name="Tamarit D."/>
            <person name="Caceres E.F."/>
            <person name="Krupovic M."/>
            <person name="Nijland R."/>
            <person name="Eme L."/>
            <person name="Robinson N.P."/>
            <person name="Ettema T.J.G."/>
        </authorList>
    </citation>
    <scope>NUCLEOTIDE SEQUENCE</scope>
    <source>
        <strain evidence="2">LCB_4</strain>
    </source>
</reference>
<reference evidence="2" key="1">
    <citation type="journal article" date="2017" name="Nature">
        <title>Asgard archaea illuminate the origin of eukaryotic cellular complexity.</title>
        <authorList>
            <person name="Zaremba-Niedzwiedzka K."/>
            <person name="Caceres E.F."/>
            <person name="Saw J.H."/>
            <person name="Backstrom D."/>
            <person name="Juzokaite L."/>
            <person name="Vancaester E."/>
            <person name="Seitz K.W."/>
            <person name="Anantharaman K."/>
            <person name="Starnawski P."/>
            <person name="Kjeldsen K.U."/>
            <person name="Scott M.B."/>
            <person name="Nunoura T."/>
            <person name="Banfield J.F."/>
            <person name="Schramm A."/>
            <person name="Baker B.J."/>
            <person name="Spang A."/>
            <person name="Ettema T.J.G."/>
        </authorList>
    </citation>
    <scope>NUCLEOTIDE SEQUENCE</scope>
    <source>
        <strain evidence="2">LCB_4</strain>
    </source>
</reference>
<dbReference type="InterPro" id="IPR018977">
    <property type="entry name" value="NurA_domain"/>
</dbReference>
<protein>
    <submittedName>
        <fullName evidence="2">DNA double-strand break repair nuclease NurA</fullName>
    </submittedName>
</protein>
<organism evidence="2 3">
    <name type="scientific">Odinarchaeota yellowstonii (strain LCB_4)</name>
    <dbReference type="NCBI Taxonomy" id="1841599"/>
    <lineage>
        <taxon>Archaea</taxon>
        <taxon>Promethearchaeati</taxon>
        <taxon>Candidatus Odinarchaeota</taxon>
        <taxon>Candidatus Odinarchaeia</taxon>
        <taxon>Candidatus Odinarchaeales</taxon>
        <taxon>Candidatus Odinarchaeaceae</taxon>
        <taxon>Candidatus Odinarchaeum</taxon>
    </lineage>
</organism>
<dbReference type="Pfam" id="PF09376">
    <property type="entry name" value="NurA"/>
    <property type="match status" value="1"/>
</dbReference>
<proteinExistence type="predicted"/>
<evidence type="ECO:0000259" key="1">
    <source>
        <dbReference type="Pfam" id="PF09376"/>
    </source>
</evidence>
<dbReference type="EMBL" id="CP091871">
    <property type="protein sequence ID" value="WEU40352.1"/>
    <property type="molecule type" value="Genomic_DNA"/>
</dbReference>
<feature type="domain" description="NurA" evidence="1">
    <location>
        <begin position="37"/>
        <end position="309"/>
    </location>
</feature>